<keyword evidence="1" id="KW-0540">Nuclease</keyword>
<evidence type="ECO:0000256" key="3">
    <source>
        <dbReference type="ARBA" id="ARBA00022801"/>
    </source>
</evidence>
<name>A0ABS9L382_9MICC</name>
<keyword evidence="3" id="KW-0378">Hydrolase</keyword>
<dbReference type="CDD" id="cd09874">
    <property type="entry name" value="PIN_MT3492-like"/>
    <property type="match status" value="1"/>
</dbReference>
<dbReference type="SUPFAM" id="SSF88723">
    <property type="entry name" value="PIN domain-like"/>
    <property type="match status" value="1"/>
</dbReference>
<comment type="caution">
    <text evidence="6">The sequence shown here is derived from an EMBL/GenBank/DDBJ whole genome shotgun (WGS) entry which is preliminary data.</text>
</comment>
<dbReference type="RefSeq" id="WP_237818206.1">
    <property type="nucleotide sequence ID" value="NZ_JAKLTQ010000002.1"/>
</dbReference>
<evidence type="ECO:0000256" key="4">
    <source>
        <dbReference type="ARBA" id="ARBA00022842"/>
    </source>
</evidence>
<dbReference type="Gene3D" id="3.40.50.1010">
    <property type="entry name" value="5'-nuclease"/>
    <property type="match status" value="1"/>
</dbReference>
<accession>A0ABS9L382</accession>
<keyword evidence="2" id="KW-0479">Metal-binding</keyword>
<evidence type="ECO:0000259" key="5">
    <source>
        <dbReference type="Pfam" id="PF01850"/>
    </source>
</evidence>
<organism evidence="6 7">
    <name type="scientific">Arthrobacter hankyongi</name>
    <dbReference type="NCBI Taxonomy" id="2904801"/>
    <lineage>
        <taxon>Bacteria</taxon>
        <taxon>Bacillati</taxon>
        <taxon>Actinomycetota</taxon>
        <taxon>Actinomycetes</taxon>
        <taxon>Micrococcales</taxon>
        <taxon>Micrococcaceae</taxon>
        <taxon>Arthrobacter</taxon>
    </lineage>
</organism>
<dbReference type="Proteomes" id="UP001165368">
    <property type="component" value="Unassembled WGS sequence"/>
</dbReference>
<dbReference type="InterPro" id="IPR029060">
    <property type="entry name" value="PIN-like_dom_sf"/>
</dbReference>
<keyword evidence="7" id="KW-1185">Reference proteome</keyword>
<keyword evidence="4" id="KW-0460">Magnesium</keyword>
<evidence type="ECO:0000313" key="6">
    <source>
        <dbReference type="EMBL" id="MCG2621099.1"/>
    </source>
</evidence>
<evidence type="ECO:0000313" key="7">
    <source>
        <dbReference type="Proteomes" id="UP001165368"/>
    </source>
</evidence>
<reference evidence="6" key="1">
    <citation type="submission" date="2022-01" db="EMBL/GenBank/DDBJ databases">
        <authorList>
            <person name="Jo J.-H."/>
            <person name="Im W.-T."/>
        </authorList>
    </citation>
    <scope>NUCLEOTIDE SEQUENCE</scope>
    <source>
        <strain evidence="6">I2-34</strain>
    </source>
</reference>
<dbReference type="Pfam" id="PF01850">
    <property type="entry name" value="PIN"/>
    <property type="match status" value="1"/>
</dbReference>
<proteinExistence type="predicted"/>
<dbReference type="EMBL" id="JAKLTQ010000002">
    <property type="protein sequence ID" value="MCG2621099.1"/>
    <property type="molecule type" value="Genomic_DNA"/>
</dbReference>
<evidence type="ECO:0000256" key="1">
    <source>
        <dbReference type="ARBA" id="ARBA00022722"/>
    </source>
</evidence>
<protein>
    <submittedName>
        <fullName evidence="6">Type II toxin-antitoxin system VapC family toxin</fullName>
    </submittedName>
</protein>
<dbReference type="InterPro" id="IPR002716">
    <property type="entry name" value="PIN_dom"/>
</dbReference>
<feature type="domain" description="PIN" evidence="5">
    <location>
        <begin position="4"/>
        <end position="110"/>
    </location>
</feature>
<sequence length="143" mass="15282">MITYWDTSAFVPLLVLEPGSAACRRLWHATDVPLATRLLFVETAAALEQAHRIGRIGGGQLRILMAELESYWDSFGIVELDDKLMRASAKAAGRFALRGYDAVHCAAGLAVSRDPAAVLISGDSRLLAAWQASGAATADTAPR</sequence>
<gene>
    <name evidence="6" type="ORF">LVY72_04120</name>
</gene>
<evidence type="ECO:0000256" key="2">
    <source>
        <dbReference type="ARBA" id="ARBA00022723"/>
    </source>
</evidence>